<name>A7MHP4_CROS8</name>
<evidence type="ECO:0008006" key="3">
    <source>
        <dbReference type="Google" id="ProtNLM"/>
    </source>
</evidence>
<dbReference type="InterPro" id="IPR036390">
    <property type="entry name" value="WH_DNA-bd_sf"/>
</dbReference>
<dbReference type="Pfam" id="PF13730">
    <property type="entry name" value="HTH_36"/>
    <property type="match status" value="1"/>
</dbReference>
<dbReference type="KEGG" id="esa:ESA_01006"/>
<sequence>MSVKLSAYVWDGCASAGIKGTKLLILARLADFSSDEGISWPSVDTIARQIGAGRSTVITAVGELERDGWLTRKERRQASAVVPTSTR</sequence>
<dbReference type="SUPFAM" id="SSF46785">
    <property type="entry name" value="Winged helix' DNA-binding domain"/>
    <property type="match status" value="1"/>
</dbReference>
<organism evidence="1 2">
    <name type="scientific">Cronobacter sakazakii (strain ATCC BAA-894)</name>
    <name type="common">Enterobacter sakazakii</name>
    <dbReference type="NCBI Taxonomy" id="290339"/>
    <lineage>
        <taxon>Bacteria</taxon>
        <taxon>Pseudomonadati</taxon>
        <taxon>Pseudomonadota</taxon>
        <taxon>Gammaproteobacteria</taxon>
        <taxon>Enterobacterales</taxon>
        <taxon>Enterobacteriaceae</taxon>
        <taxon>Cronobacter</taxon>
    </lineage>
</organism>
<dbReference type="Proteomes" id="UP000000260">
    <property type="component" value="Chromosome"/>
</dbReference>
<keyword evidence="2" id="KW-1185">Reference proteome</keyword>
<dbReference type="InterPro" id="IPR036388">
    <property type="entry name" value="WH-like_DNA-bd_sf"/>
</dbReference>
<protein>
    <recommendedName>
        <fullName evidence="3">Helix-turn-helix domain-containing protein</fullName>
    </recommendedName>
</protein>
<accession>A7MHP4</accession>
<reference evidence="1 2" key="1">
    <citation type="journal article" date="2010" name="PLoS ONE">
        <title>Genome sequence of Cronobacter sakazakii BAA-894 and comparative genomic hybridization analysis with other Cronobacter species.</title>
        <authorList>
            <person name="Kucerova E."/>
            <person name="Clifton S.W."/>
            <person name="Xia X.Q."/>
            <person name="Long F."/>
            <person name="Porwollik S."/>
            <person name="Fulton L."/>
            <person name="Fronick C."/>
            <person name="Minx P."/>
            <person name="Kyung K."/>
            <person name="Warren W."/>
            <person name="Fulton R."/>
            <person name="Feng D."/>
            <person name="Wollam A."/>
            <person name="Shah N."/>
            <person name="Bhonagiri V."/>
            <person name="Nash W.E."/>
            <person name="Hallsworth-Pepin K."/>
            <person name="Wilson R.K."/>
            <person name="McClelland M."/>
            <person name="Forsythe S.J."/>
        </authorList>
    </citation>
    <scope>NUCLEOTIDE SEQUENCE [LARGE SCALE GENOMIC DNA]</scope>
    <source>
        <strain evidence="1 2">ATCC BAA-894</strain>
    </source>
</reference>
<evidence type="ECO:0000313" key="1">
    <source>
        <dbReference type="EMBL" id="ABU76275.1"/>
    </source>
</evidence>
<dbReference type="AlphaFoldDB" id="A7MHP4"/>
<evidence type="ECO:0000313" key="2">
    <source>
        <dbReference type="Proteomes" id="UP000000260"/>
    </source>
</evidence>
<dbReference type="Gene3D" id="1.10.10.10">
    <property type="entry name" value="Winged helix-like DNA-binding domain superfamily/Winged helix DNA-binding domain"/>
    <property type="match status" value="1"/>
</dbReference>
<dbReference type="EMBL" id="CP000783">
    <property type="protein sequence ID" value="ABU76275.1"/>
    <property type="molecule type" value="Genomic_DNA"/>
</dbReference>
<proteinExistence type="predicted"/>
<gene>
    <name evidence="1" type="ordered locus">ESA_01006</name>
</gene>
<dbReference type="HOGENOM" id="CLU_190539_0_0_6"/>